<sequence>MSKNKSKGKGREANVEQVALYFECPSKGFSNIYLVKPVTTNIGELKSELEERLDYSYRASDLQLKYKKHNAMEIEMMDDNMLADYDVQDNGTVLVLIRSNIVLTYK</sequence>
<protein>
    <recommendedName>
        <fullName evidence="3">Ubiquitin-like domain-containing protein</fullName>
    </recommendedName>
</protein>
<dbReference type="AlphaFoldDB" id="A0AAP0IN89"/>
<dbReference type="Gene3D" id="3.10.20.90">
    <property type="entry name" value="Phosphatidylinositol 3-kinase Catalytic Subunit, Chain A, domain 1"/>
    <property type="match status" value="1"/>
</dbReference>
<reference evidence="1 2" key="1">
    <citation type="submission" date="2024-01" db="EMBL/GenBank/DDBJ databases">
        <title>Genome assemblies of Stephania.</title>
        <authorList>
            <person name="Yang L."/>
        </authorList>
    </citation>
    <scope>NUCLEOTIDE SEQUENCE [LARGE SCALE GENOMIC DNA]</scope>
    <source>
        <strain evidence="1">JXDWG</strain>
        <tissue evidence="1">Leaf</tissue>
    </source>
</reference>
<dbReference type="SUPFAM" id="SSF54236">
    <property type="entry name" value="Ubiquitin-like"/>
    <property type="match status" value="1"/>
</dbReference>
<dbReference type="EMBL" id="JBBNAG010000007">
    <property type="protein sequence ID" value="KAK9118053.1"/>
    <property type="molecule type" value="Genomic_DNA"/>
</dbReference>
<accession>A0AAP0IN89</accession>
<organism evidence="1 2">
    <name type="scientific">Stephania cephalantha</name>
    <dbReference type="NCBI Taxonomy" id="152367"/>
    <lineage>
        <taxon>Eukaryota</taxon>
        <taxon>Viridiplantae</taxon>
        <taxon>Streptophyta</taxon>
        <taxon>Embryophyta</taxon>
        <taxon>Tracheophyta</taxon>
        <taxon>Spermatophyta</taxon>
        <taxon>Magnoliopsida</taxon>
        <taxon>Ranunculales</taxon>
        <taxon>Menispermaceae</taxon>
        <taxon>Menispermoideae</taxon>
        <taxon>Cissampelideae</taxon>
        <taxon>Stephania</taxon>
    </lineage>
</organism>
<gene>
    <name evidence="1" type="ORF">Scep_016146</name>
</gene>
<dbReference type="Proteomes" id="UP001419268">
    <property type="component" value="Unassembled WGS sequence"/>
</dbReference>
<evidence type="ECO:0008006" key="3">
    <source>
        <dbReference type="Google" id="ProtNLM"/>
    </source>
</evidence>
<evidence type="ECO:0000313" key="1">
    <source>
        <dbReference type="EMBL" id="KAK9118053.1"/>
    </source>
</evidence>
<keyword evidence="2" id="KW-1185">Reference proteome</keyword>
<dbReference type="InterPro" id="IPR029071">
    <property type="entry name" value="Ubiquitin-like_domsf"/>
</dbReference>
<evidence type="ECO:0000313" key="2">
    <source>
        <dbReference type="Proteomes" id="UP001419268"/>
    </source>
</evidence>
<proteinExistence type="predicted"/>
<comment type="caution">
    <text evidence="1">The sequence shown here is derived from an EMBL/GenBank/DDBJ whole genome shotgun (WGS) entry which is preliminary data.</text>
</comment>
<name>A0AAP0IN89_9MAGN</name>